<sequence>MNELIRVVIYFVGIAAFLGLNLAYLGWVERKGAGHIQRRTGPKEVGPFGLLQPLADGLKLMSKQLVIPDSADKWLYMSAPVLAMVPAVLMFVAIPWGEEIVPREFNFGLLMIFAFASVAGLSVLMAGWGSGNKYSLIAGTRAVSQSVAYEIPMLITAITIVMITGSMDLNEIVRQQGDYFWKWNIFRFDKSILMPLSFLVFFICSMAETNRAPFDLGEAESELVAGYMTEYGGMGFGLFMMAEYANIVIGCSLTTILFLGGWQSPIGIFPGPHWFLLKMYFLIWCFVWIRWTYPRTTLWGLLNLSWKYLIPFSLVNLLVTALFIKVF</sequence>
<dbReference type="GO" id="GO:0003954">
    <property type="term" value="F:NADH dehydrogenase activity"/>
    <property type="evidence" value="ECO:0007669"/>
    <property type="project" value="TreeGrafter"/>
</dbReference>
<evidence type="ECO:0000256" key="1">
    <source>
        <dbReference type="ARBA" id="ARBA00004141"/>
    </source>
</evidence>
<dbReference type="InterPro" id="IPR018086">
    <property type="entry name" value="NADH_UbQ_OxRdtase_su1_CS"/>
</dbReference>
<keyword evidence="4 5" id="KW-0472">Membrane</keyword>
<comment type="function">
    <text evidence="5">NDH-1 shuttles electrons from NADH, via FMN and iron-sulfur (Fe-S) centers, to quinones in the respiratory chain. The immediate electron acceptor for the enzyme in this species is believed to be ubiquinone. Couples the redox reaction to proton translocation (for every two electrons transferred, four hydrogen ions are translocated across the cytoplasmic membrane), and thus conserves the redox energy in a proton gradient. This subunit may bind ubiquinone.</text>
</comment>
<keyword evidence="3 5" id="KW-1133">Transmembrane helix</keyword>
<comment type="subunit">
    <text evidence="5">NDH-1 is composed of 14 different subunits. Subunits NuoA, H, J, K, L, M, N constitute the membrane sector of the complex.</text>
</comment>
<feature type="transmembrane region" description="Helical" evidence="5">
    <location>
        <begin position="244"/>
        <end position="262"/>
    </location>
</feature>
<accession>A0A8J6TFX5</accession>
<feature type="transmembrane region" description="Helical" evidence="5">
    <location>
        <begin position="7"/>
        <end position="27"/>
    </location>
</feature>
<dbReference type="GO" id="GO:0005886">
    <property type="term" value="C:plasma membrane"/>
    <property type="evidence" value="ECO:0007669"/>
    <property type="project" value="UniProtKB-SubCell"/>
</dbReference>
<dbReference type="PANTHER" id="PTHR11432">
    <property type="entry name" value="NADH DEHYDROGENASE SUBUNIT 1"/>
    <property type="match status" value="1"/>
</dbReference>
<comment type="catalytic activity">
    <reaction evidence="5">
        <text>a quinone + NADH + 5 H(+)(in) = a quinol + NAD(+) + 4 H(+)(out)</text>
        <dbReference type="Rhea" id="RHEA:57888"/>
        <dbReference type="ChEBI" id="CHEBI:15378"/>
        <dbReference type="ChEBI" id="CHEBI:24646"/>
        <dbReference type="ChEBI" id="CHEBI:57540"/>
        <dbReference type="ChEBI" id="CHEBI:57945"/>
        <dbReference type="ChEBI" id="CHEBI:132124"/>
    </reaction>
</comment>
<evidence type="ECO:0000256" key="2">
    <source>
        <dbReference type="ARBA" id="ARBA00022692"/>
    </source>
</evidence>
<dbReference type="AlphaFoldDB" id="A0A8J6TFX5"/>
<gene>
    <name evidence="5 7" type="primary">nuoH</name>
    <name evidence="7" type="ORF">H8E41_08405</name>
</gene>
<dbReference type="GO" id="GO:0048038">
    <property type="term" value="F:quinone binding"/>
    <property type="evidence" value="ECO:0007669"/>
    <property type="project" value="UniProtKB-KW"/>
</dbReference>
<dbReference type="Proteomes" id="UP000614424">
    <property type="component" value="Unassembled WGS sequence"/>
</dbReference>
<keyword evidence="5" id="KW-1003">Cell membrane</keyword>
<evidence type="ECO:0000313" key="7">
    <source>
        <dbReference type="EMBL" id="MBC8317915.1"/>
    </source>
</evidence>
<keyword evidence="5" id="KW-0874">Quinone</keyword>
<dbReference type="PROSITE" id="PS00667">
    <property type="entry name" value="COMPLEX1_ND1_1"/>
    <property type="match status" value="1"/>
</dbReference>
<dbReference type="EMBL" id="JACNJZ010000114">
    <property type="protein sequence ID" value="MBC8317915.1"/>
    <property type="molecule type" value="Genomic_DNA"/>
</dbReference>
<feature type="transmembrane region" description="Helical" evidence="5">
    <location>
        <begin position="74"/>
        <end position="96"/>
    </location>
</feature>
<keyword evidence="5" id="KW-1278">Translocase</keyword>
<comment type="similarity">
    <text evidence="5 6">Belongs to the complex I subunit 1 family.</text>
</comment>
<evidence type="ECO:0000313" key="8">
    <source>
        <dbReference type="Proteomes" id="UP000614424"/>
    </source>
</evidence>
<dbReference type="PANTHER" id="PTHR11432:SF3">
    <property type="entry name" value="NADH-UBIQUINONE OXIDOREDUCTASE CHAIN 1"/>
    <property type="match status" value="1"/>
</dbReference>
<keyword evidence="5" id="KW-0830">Ubiquinone</keyword>
<feature type="transmembrane region" description="Helical" evidence="5">
    <location>
        <begin position="108"/>
        <end position="131"/>
    </location>
</feature>
<dbReference type="GO" id="GO:0009060">
    <property type="term" value="P:aerobic respiration"/>
    <property type="evidence" value="ECO:0007669"/>
    <property type="project" value="TreeGrafter"/>
</dbReference>
<protein>
    <recommendedName>
        <fullName evidence="5">NADH-quinone oxidoreductase subunit H</fullName>
        <ecNumber evidence="5">7.1.1.-</ecNumber>
    </recommendedName>
    <alternativeName>
        <fullName evidence="5">NADH dehydrogenase I subunit H</fullName>
    </alternativeName>
    <alternativeName>
        <fullName evidence="5">NDH-1 subunit H</fullName>
    </alternativeName>
</protein>
<dbReference type="PROSITE" id="PS00668">
    <property type="entry name" value="COMPLEX1_ND1_2"/>
    <property type="match status" value="1"/>
</dbReference>
<organism evidence="7 8">
    <name type="scientific">Candidatus Desulfobia pelagia</name>
    <dbReference type="NCBI Taxonomy" id="2841692"/>
    <lineage>
        <taxon>Bacteria</taxon>
        <taxon>Pseudomonadati</taxon>
        <taxon>Thermodesulfobacteriota</taxon>
        <taxon>Desulfobulbia</taxon>
        <taxon>Desulfobulbales</taxon>
        <taxon>Desulfobulbaceae</taxon>
        <taxon>Candidatus Desulfobia</taxon>
    </lineage>
</organism>
<keyword evidence="7" id="KW-0560">Oxidoreductase</keyword>
<keyword evidence="2 5" id="KW-0812">Transmembrane</keyword>
<dbReference type="InterPro" id="IPR001694">
    <property type="entry name" value="NADH_UbQ_OxRdtase_su1/FPO"/>
</dbReference>
<reference evidence="7 8" key="1">
    <citation type="submission" date="2020-08" db="EMBL/GenBank/DDBJ databases">
        <title>Bridging the membrane lipid divide: bacteria of the FCB group superphylum have the potential to synthesize archaeal ether lipids.</title>
        <authorList>
            <person name="Villanueva L."/>
            <person name="Von Meijenfeldt F.A.B."/>
            <person name="Westbye A.B."/>
            <person name="Yadav S."/>
            <person name="Hopmans E.C."/>
            <person name="Dutilh B.E."/>
            <person name="Sinninghe Damste J.S."/>
        </authorList>
    </citation>
    <scope>NUCLEOTIDE SEQUENCE [LARGE SCALE GENOMIC DNA]</scope>
    <source>
        <strain evidence="7">NIOZ-UU47</strain>
    </source>
</reference>
<feature type="transmembrane region" description="Helical" evidence="5">
    <location>
        <begin position="151"/>
        <end position="170"/>
    </location>
</feature>
<proteinExistence type="inferred from homology"/>
<name>A0A8J6TFX5_9BACT</name>
<keyword evidence="5 6" id="KW-0520">NAD</keyword>
<feature type="transmembrane region" description="Helical" evidence="5">
    <location>
        <begin position="274"/>
        <end position="293"/>
    </location>
</feature>
<dbReference type="HAMAP" id="MF_01350">
    <property type="entry name" value="NDH1_NuoH"/>
    <property type="match status" value="1"/>
</dbReference>
<dbReference type="Pfam" id="PF00146">
    <property type="entry name" value="NADHdh"/>
    <property type="match status" value="1"/>
</dbReference>
<dbReference type="GO" id="GO:0016655">
    <property type="term" value="F:oxidoreductase activity, acting on NAD(P)H, quinone or similar compound as acceptor"/>
    <property type="evidence" value="ECO:0007669"/>
    <property type="project" value="UniProtKB-UniRule"/>
</dbReference>
<comment type="subcellular location">
    <subcellularLocation>
        <location evidence="5 6">Cell membrane</location>
        <topology evidence="5 6">Multi-pass membrane protein</topology>
    </subcellularLocation>
    <subcellularLocation>
        <location evidence="1">Membrane</location>
        <topology evidence="1">Multi-pass membrane protein</topology>
    </subcellularLocation>
</comment>
<evidence type="ECO:0000256" key="6">
    <source>
        <dbReference type="RuleBase" id="RU000471"/>
    </source>
</evidence>
<evidence type="ECO:0000256" key="4">
    <source>
        <dbReference type="ARBA" id="ARBA00023136"/>
    </source>
</evidence>
<feature type="transmembrane region" description="Helical" evidence="5">
    <location>
        <begin position="305"/>
        <end position="324"/>
    </location>
</feature>
<dbReference type="EC" id="7.1.1.-" evidence="5"/>
<comment type="caution">
    <text evidence="5">Lacks conserved residue(s) required for the propagation of feature annotation.</text>
</comment>
<evidence type="ECO:0000256" key="3">
    <source>
        <dbReference type="ARBA" id="ARBA00022989"/>
    </source>
</evidence>
<evidence type="ECO:0000256" key="5">
    <source>
        <dbReference type="HAMAP-Rule" id="MF_01350"/>
    </source>
</evidence>
<dbReference type="NCBIfam" id="NF004741">
    <property type="entry name" value="PRK06076.1-2"/>
    <property type="match status" value="1"/>
</dbReference>
<comment type="caution">
    <text evidence="7">The sequence shown here is derived from an EMBL/GenBank/DDBJ whole genome shotgun (WGS) entry which is preliminary data.</text>
</comment>